<dbReference type="HOGENOM" id="CLU_031468_0_0_0"/>
<dbReference type="eggNOG" id="COG1893">
    <property type="taxonomic scope" value="Bacteria"/>
</dbReference>
<dbReference type="GO" id="GO:0008677">
    <property type="term" value="F:2-dehydropantoate 2-reductase activity"/>
    <property type="evidence" value="ECO:0007669"/>
    <property type="project" value="UniProtKB-EC"/>
</dbReference>
<dbReference type="Proteomes" id="UP000001369">
    <property type="component" value="Chromosome"/>
</dbReference>
<dbReference type="Gene3D" id="1.10.1040.10">
    <property type="entry name" value="N-(1-d-carboxylethyl)-l-norvaline Dehydrogenase, domain 2"/>
    <property type="match status" value="1"/>
</dbReference>
<dbReference type="InterPro" id="IPR013332">
    <property type="entry name" value="KPR_N"/>
</dbReference>
<dbReference type="OrthoDB" id="9793586at2"/>
<keyword evidence="5 9" id="KW-0521">NADP</keyword>
<dbReference type="SUPFAM" id="SSF48179">
    <property type="entry name" value="6-phosphogluconate dehydrogenase C-terminal domain-like"/>
    <property type="match status" value="1"/>
</dbReference>
<dbReference type="STRING" id="204536.SULAZ_1670"/>
<dbReference type="EC" id="1.1.1.169" evidence="3 9"/>
<evidence type="ECO:0000256" key="3">
    <source>
        <dbReference type="ARBA" id="ARBA00013014"/>
    </source>
</evidence>
<evidence type="ECO:0000256" key="7">
    <source>
        <dbReference type="ARBA" id="ARBA00032024"/>
    </source>
</evidence>
<feature type="domain" description="Ketopantoate reductase N-terminal" evidence="10">
    <location>
        <begin position="4"/>
        <end position="150"/>
    </location>
</feature>
<evidence type="ECO:0000259" key="10">
    <source>
        <dbReference type="Pfam" id="PF02558"/>
    </source>
</evidence>
<reference evidence="12 13" key="1">
    <citation type="journal article" date="2009" name="J. Bacteriol.">
        <title>Complete and draft genome sequences of six members of the Aquificales.</title>
        <authorList>
            <person name="Reysenbach A.L."/>
            <person name="Hamamura N."/>
            <person name="Podar M."/>
            <person name="Griffiths E."/>
            <person name="Ferreira S."/>
            <person name="Hochstein R."/>
            <person name="Heidelberg J."/>
            <person name="Johnson J."/>
            <person name="Mead D."/>
            <person name="Pohorille A."/>
            <person name="Sarmiento M."/>
            <person name="Schweighofer K."/>
            <person name="Seshadri R."/>
            <person name="Voytek M.A."/>
        </authorList>
    </citation>
    <scope>NUCLEOTIDE SEQUENCE [LARGE SCALE GENOMIC DNA]</scope>
    <source>
        <strain evidence="13">Az-Fu1 / DSM 15241 / OCM 825</strain>
    </source>
</reference>
<keyword evidence="6 9" id="KW-0560">Oxidoreductase</keyword>
<dbReference type="UniPathway" id="UPA00028">
    <property type="reaction ID" value="UER00004"/>
</dbReference>
<name>C1DWZ1_SULAA</name>
<feature type="domain" description="Ketopantoate reductase C-terminal" evidence="11">
    <location>
        <begin position="181"/>
        <end position="305"/>
    </location>
</feature>
<evidence type="ECO:0000256" key="8">
    <source>
        <dbReference type="ARBA" id="ARBA00048793"/>
    </source>
</evidence>
<dbReference type="InterPro" id="IPR013752">
    <property type="entry name" value="KPA_reductase"/>
</dbReference>
<comment type="pathway">
    <text evidence="1 9">Cofactor biosynthesis; (R)-pantothenate biosynthesis; (R)-pantoate from 3-methyl-2-oxobutanoate: step 2/2.</text>
</comment>
<dbReference type="GO" id="GO:0050661">
    <property type="term" value="F:NADP binding"/>
    <property type="evidence" value="ECO:0007669"/>
    <property type="project" value="TreeGrafter"/>
</dbReference>
<protein>
    <recommendedName>
        <fullName evidence="4 9">2-dehydropantoate 2-reductase</fullName>
        <ecNumber evidence="3 9">1.1.1.169</ecNumber>
    </recommendedName>
    <alternativeName>
        <fullName evidence="7 9">Ketopantoate reductase</fullName>
    </alternativeName>
</protein>
<dbReference type="AlphaFoldDB" id="C1DWZ1"/>
<evidence type="ECO:0000256" key="2">
    <source>
        <dbReference type="ARBA" id="ARBA00007870"/>
    </source>
</evidence>
<dbReference type="InterPro" id="IPR003710">
    <property type="entry name" value="ApbA"/>
</dbReference>
<dbReference type="EMBL" id="CP001229">
    <property type="protein sequence ID" value="ACN98907.1"/>
    <property type="molecule type" value="Genomic_DNA"/>
</dbReference>
<dbReference type="SUPFAM" id="SSF51735">
    <property type="entry name" value="NAD(P)-binding Rossmann-fold domains"/>
    <property type="match status" value="1"/>
</dbReference>
<keyword evidence="13" id="KW-1185">Reference proteome</keyword>
<evidence type="ECO:0000256" key="5">
    <source>
        <dbReference type="ARBA" id="ARBA00022857"/>
    </source>
</evidence>
<evidence type="ECO:0000256" key="6">
    <source>
        <dbReference type="ARBA" id="ARBA00023002"/>
    </source>
</evidence>
<evidence type="ECO:0000256" key="4">
    <source>
        <dbReference type="ARBA" id="ARBA00019465"/>
    </source>
</evidence>
<dbReference type="GO" id="GO:0005737">
    <property type="term" value="C:cytoplasm"/>
    <property type="evidence" value="ECO:0007669"/>
    <property type="project" value="TreeGrafter"/>
</dbReference>
<dbReference type="InterPro" id="IPR036291">
    <property type="entry name" value="NAD(P)-bd_dom_sf"/>
</dbReference>
<dbReference type="InterPro" id="IPR050838">
    <property type="entry name" value="Ketopantoate_reductase"/>
</dbReference>
<dbReference type="RefSeq" id="WP_012674227.1">
    <property type="nucleotide sequence ID" value="NC_012438.1"/>
</dbReference>
<proteinExistence type="inferred from homology"/>
<dbReference type="PANTHER" id="PTHR43765">
    <property type="entry name" value="2-DEHYDROPANTOATE 2-REDUCTASE-RELATED"/>
    <property type="match status" value="1"/>
</dbReference>
<sequence>MKNILIVGLGAVGTVFAVFLKKAGHKVYGLVRDKSKYKCETLKVDGIWGVHEAKLDAVVDKVEDLNTNFDLIIVAVKSFDTEEVVKSIKDLVKEKTFVLLTQNGYGNYETAINHIKKEKVLLGRVIFGSKINQPCYATVTVNADDVRIGHPENLATDKDVIDVVCTIKHSGIPASFSKEVYKILWDKILYNSALNPLGAILKKRYGELAENPYTRELMNEIIREIFEVCRLNNIQLNFKSPEDYIEFFYSKLIPPTKDHYPSMYYDLISGNKTEIDALNGAIVKLGEKIGYIPKVNKTIVNLVKSFSLQTF</sequence>
<evidence type="ECO:0000313" key="12">
    <source>
        <dbReference type="EMBL" id="ACN98907.1"/>
    </source>
</evidence>
<evidence type="ECO:0000259" key="11">
    <source>
        <dbReference type="Pfam" id="PF08546"/>
    </source>
</evidence>
<accession>C1DWZ1</accession>
<dbReference type="InterPro" id="IPR013328">
    <property type="entry name" value="6PGD_dom2"/>
</dbReference>
<dbReference type="InterPro" id="IPR008927">
    <property type="entry name" value="6-PGluconate_DH-like_C_sf"/>
</dbReference>
<dbReference type="PANTHER" id="PTHR43765:SF2">
    <property type="entry name" value="2-DEHYDROPANTOATE 2-REDUCTASE"/>
    <property type="match status" value="1"/>
</dbReference>
<evidence type="ECO:0000313" key="13">
    <source>
        <dbReference type="Proteomes" id="UP000001369"/>
    </source>
</evidence>
<comment type="similarity">
    <text evidence="2 9">Belongs to the ketopantoate reductase family.</text>
</comment>
<organism evidence="12 13">
    <name type="scientific">Sulfurihydrogenibium azorense (strain DSM 15241 / OCM 825 / Az-Fu1)</name>
    <dbReference type="NCBI Taxonomy" id="204536"/>
    <lineage>
        <taxon>Bacteria</taxon>
        <taxon>Pseudomonadati</taxon>
        <taxon>Aquificota</taxon>
        <taxon>Aquificia</taxon>
        <taxon>Aquificales</taxon>
        <taxon>Hydrogenothermaceae</taxon>
        <taxon>Sulfurihydrogenibium</taxon>
    </lineage>
</organism>
<keyword evidence="9" id="KW-0566">Pantothenate biosynthesis</keyword>
<dbReference type="Gene3D" id="3.40.50.720">
    <property type="entry name" value="NAD(P)-binding Rossmann-like Domain"/>
    <property type="match status" value="1"/>
</dbReference>
<dbReference type="KEGG" id="saf:SULAZ_1670"/>
<evidence type="ECO:0000256" key="9">
    <source>
        <dbReference type="RuleBase" id="RU362068"/>
    </source>
</evidence>
<dbReference type="Pfam" id="PF08546">
    <property type="entry name" value="ApbA_C"/>
    <property type="match status" value="1"/>
</dbReference>
<evidence type="ECO:0000256" key="1">
    <source>
        <dbReference type="ARBA" id="ARBA00004994"/>
    </source>
</evidence>
<dbReference type="NCBIfam" id="TIGR00745">
    <property type="entry name" value="apbA_panE"/>
    <property type="match status" value="1"/>
</dbReference>
<dbReference type="GO" id="GO:0015940">
    <property type="term" value="P:pantothenate biosynthetic process"/>
    <property type="evidence" value="ECO:0007669"/>
    <property type="project" value="UniProtKB-UniPathway"/>
</dbReference>
<comment type="catalytic activity">
    <reaction evidence="8 9">
        <text>(R)-pantoate + NADP(+) = 2-dehydropantoate + NADPH + H(+)</text>
        <dbReference type="Rhea" id="RHEA:16233"/>
        <dbReference type="ChEBI" id="CHEBI:11561"/>
        <dbReference type="ChEBI" id="CHEBI:15378"/>
        <dbReference type="ChEBI" id="CHEBI:15980"/>
        <dbReference type="ChEBI" id="CHEBI:57783"/>
        <dbReference type="ChEBI" id="CHEBI:58349"/>
        <dbReference type="EC" id="1.1.1.169"/>
    </reaction>
</comment>
<comment type="function">
    <text evidence="9">Catalyzes the NADPH-dependent reduction of ketopantoate into pantoic acid.</text>
</comment>
<gene>
    <name evidence="12" type="primary">panE</name>
    <name evidence="12" type="ordered locus">SULAZ_1670</name>
</gene>
<dbReference type="Pfam" id="PF02558">
    <property type="entry name" value="ApbA"/>
    <property type="match status" value="1"/>
</dbReference>